<accession>A0A2K2D5S5</accession>
<dbReference type="InParanoid" id="A0A2K2D5S5"/>
<name>A0A2K2D5S5_BRADI</name>
<proteinExistence type="predicted"/>
<evidence type="ECO:0000313" key="2">
    <source>
        <dbReference type="EnsemblPlants" id="PNT69633"/>
    </source>
</evidence>
<dbReference type="EnsemblPlants" id="PNT69633">
    <property type="protein sequence ID" value="PNT69633"/>
    <property type="gene ID" value="BRADI_3g59215v3"/>
</dbReference>
<dbReference type="AlphaFoldDB" id="A0A2K2D5S5"/>
<evidence type="ECO:0000313" key="1">
    <source>
        <dbReference type="EMBL" id="PNT69633.1"/>
    </source>
</evidence>
<reference evidence="1 2" key="1">
    <citation type="journal article" date="2010" name="Nature">
        <title>Genome sequencing and analysis of the model grass Brachypodium distachyon.</title>
        <authorList>
            <consortium name="International Brachypodium Initiative"/>
        </authorList>
    </citation>
    <scope>NUCLEOTIDE SEQUENCE [LARGE SCALE GENOMIC DNA]</scope>
    <source>
        <strain evidence="1 2">Bd21</strain>
    </source>
</reference>
<gene>
    <name evidence="1" type="ORF">BRADI_3g59215v3</name>
</gene>
<sequence>MLTNQTHLCLLPSTSFCDSRAGFSFPYAFRILTKGAVWGLFQGGPRSVRWLDHSHVYFKEGVPLICIAIVTSSDWETIPVNNQLCICGSLLCSPEANVQTRLSSHVRSICFYFAFTDGPISRDFV</sequence>
<protein>
    <submittedName>
        <fullName evidence="1 2">Uncharacterized protein</fullName>
    </submittedName>
</protein>
<evidence type="ECO:0000313" key="3">
    <source>
        <dbReference type="Proteomes" id="UP000008810"/>
    </source>
</evidence>
<dbReference type="EMBL" id="CM000882">
    <property type="protein sequence ID" value="PNT69633.1"/>
    <property type="molecule type" value="Genomic_DNA"/>
</dbReference>
<dbReference type="Proteomes" id="UP000008810">
    <property type="component" value="Chromosome 3"/>
</dbReference>
<reference evidence="1" key="2">
    <citation type="submission" date="2017-06" db="EMBL/GenBank/DDBJ databases">
        <title>WGS assembly of Brachypodium distachyon.</title>
        <authorList>
            <consortium name="The International Brachypodium Initiative"/>
            <person name="Lucas S."/>
            <person name="Harmon-Smith M."/>
            <person name="Lail K."/>
            <person name="Tice H."/>
            <person name="Grimwood J."/>
            <person name="Bruce D."/>
            <person name="Barry K."/>
            <person name="Shu S."/>
            <person name="Lindquist E."/>
            <person name="Wang M."/>
            <person name="Pitluck S."/>
            <person name="Vogel J.P."/>
            <person name="Garvin D.F."/>
            <person name="Mockler T.C."/>
            <person name="Schmutz J."/>
            <person name="Rokhsar D."/>
            <person name="Bevan M.W."/>
        </authorList>
    </citation>
    <scope>NUCLEOTIDE SEQUENCE</scope>
    <source>
        <strain evidence="1">Bd21</strain>
    </source>
</reference>
<organism evidence="1">
    <name type="scientific">Brachypodium distachyon</name>
    <name type="common">Purple false brome</name>
    <name type="synonym">Trachynia distachya</name>
    <dbReference type="NCBI Taxonomy" id="15368"/>
    <lineage>
        <taxon>Eukaryota</taxon>
        <taxon>Viridiplantae</taxon>
        <taxon>Streptophyta</taxon>
        <taxon>Embryophyta</taxon>
        <taxon>Tracheophyta</taxon>
        <taxon>Spermatophyta</taxon>
        <taxon>Magnoliopsida</taxon>
        <taxon>Liliopsida</taxon>
        <taxon>Poales</taxon>
        <taxon>Poaceae</taxon>
        <taxon>BOP clade</taxon>
        <taxon>Pooideae</taxon>
        <taxon>Stipodae</taxon>
        <taxon>Brachypodieae</taxon>
        <taxon>Brachypodium</taxon>
    </lineage>
</organism>
<dbReference type="Gramene" id="PNT69633">
    <property type="protein sequence ID" value="PNT69633"/>
    <property type="gene ID" value="BRADI_3g59215v3"/>
</dbReference>
<keyword evidence="3" id="KW-1185">Reference proteome</keyword>
<reference evidence="2" key="3">
    <citation type="submission" date="2018-08" db="UniProtKB">
        <authorList>
            <consortium name="EnsemblPlants"/>
        </authorList>
    </citation>
    <scope>IDENTIFICATION</scope>
    <source>
        <strain evidence="2">cv. Bd21</strain>
    </source>
</reference>